<dbReference type="SMART" id="SM00054">
    <property type="entry name" value="EFh"/>
    <property type="match status" value="2"/>
</dbReference>
<organism evidence="4">
    <name type="scientific">Prymnesium polylepis</name>
    <dbReference type="NCBI Taxonomy" id="72548"/>
    <lineage>
        <taxon>Eukaryota</taxon>
        <taxon>Haptista</taxon>
        <taxon>Haptophyta</taxon>
        <taxon>Prymnesiophyceae</taxon>
        <taxon>Prymnesiales</taxon>
        <taxon>Prymnesiaceae</taxon>
        <taxon>Prymnesium</taxon>
    </lineage>
</organism>
<proteinExistence type="predicted"/>
<dbReference type="PROSITE" id="PS50222">
    <property type="entry name" value="EF_HAND_2"/>
    <property type="match status" value="2"/>
</dbReference>
<keyword evidence="1" id="KW-0677">Repeat</keyword>
<reference evidence="4" key="1">
    <citation type="submission" date="2021-01" db="EMBL/GenBank/DDBJ databases">
        <authorList>
            <person name="Corre E."/>
            <person name="Pelletier E."/>
            <person name="Niang G."/>
            <person name="Scheremetjew M."/>
            <person name="Finn R."/>
            <person name="Kale V."/>
            <person name="Holt S."/>
            <person name="Cochrane G."/>
            <person name="Meng A."/>
            <person name="Brown T."/>
            <person name="Cohen L."/>
        </authorList>
    </citation>
    <scope>NUCLEOTIDE SEQUENCE</scope>
    <source>
        <strain evidence="4">UIO037</strain>
    </source>
</reference>
<dbReference type="SUPFAM" id="SSF47473">
    <property type="entry name" value="EF-hand"/>
    <property type="match status" value="1"/>
</dbReference>
<dbReference type="PANTHER" id="PTHR23048:SF0">
    <property type="entry name" value="CALMODULIN LIKE 3"/>
    <property type="match status" value="1"/>
</dbReference>
<dbReference type="PROSITE" id="PS00018">
    <property type="entry name" value="EF_HAND_1"/>
    <property type="match status" value="2"/>
</dbReference>
<dbReference type="InterPro" id="IPR002048">
    <property type="entry name" value="EF_hand_dom"/>
</dbReference>
<feature type="domain" description="EF-hand" evidence="3">
    <location>
        <begin position="5"/>
        <end position="40"/>
    </location>
</feature>
<dbReference type="Pfam" id="PF00036">
    <property type="entry name" value="EF-hand_1"/>
    <property type="match status" value="2"/>
</dbReference>
<dbReference type="PANTHER" id="PTHR23048">
    <property type="entry name" value="MYOSIN LIGHT CHAIN 1, 3"/>
    <property type="match status" value="1"/>
</dbReference>
<evidence type="ECO:0000256" key="2">
    <source>
        <dbReference type="ARBA" id="ARBA00022837"/>
    </source>
</evidence>
<evidence type="ECO:0000259" key="3">
    <source>
        <dbReference type="PROSITE" id="PS50222"/>
    </source>
</evidence>
<dbReference type="InterPro" id="IPR050230">
    <property type="entry name" value="CALM/Myosin/TropC-like"/>
</dbReference>
<dbReference type="Gene3D" id="1.10.238.10">
    <property type="entry name" value="EF-hand"/>
    <property type="match status" value="2"/>
</dbReference>
<feature type="domain" description="EF-hand" evidence="3">
    <location>
        <begin position="80"/>
        <end position="111"/>
    </location>
</feature>
<keyword evidence="2" id="KW-0106">Calcium</keyword>
<dbReference type="InterPro" id="IPR018247">
    <property type="entry name" value="EF_Hand_1_Ca_BS"/>
</dbReference>
<sequence>MGQDPTDEELFDMIAEVDSDGSGEIDFSEFLKVIIAQKAKQAGQDDESDTVDAFIALGGNADKTGEISTDKLRSIVKDFGLTIDIEKLIRETDTDHSGFIDYNEFKVMMKD</sequence>
<dbReference type="GO" id="GO:0005509">
    <property type="term" value="F:calcium ion binding"/>
    <property type="evidence" value="ECO:0007669"/>
    <property type="project" value="InterPro"/>
</dbReference>
<accession>A0A6V4TEC1</accession>
<dbReference type="EMBL" id="HBKO01025149">
    <property type="protein sequence ID" value="CAE2232044.1"/>
    <property type="molecule type" value="Transcribed_RNA"/>
</dbReference>
<protein>
    <recommendedName>
        <fullName evidence="3">EF-hand domain-containing protein</fullName>
    </recommendedName>
</protein>
<evidence type="ECO:0000313" key="4">
    <source>
        <dbReference type="EMBL" id="CAE2232044.1"/>
    </source>
</evidence>
<gene>
    <name evidence="4" type="ORF">CPOL0286_LOCUS11429</name>
</gene>
<dbReference type="GO" id="GO:0016460">
    <property type="term" value="C:myosin II complex"/>
    <property type="evidence" value="ECO:0007669"/>
    <property type="project" value="TreeGrafter"/>
</dbReference>
<dbReference type="FunFam" id="1.10.238.10:FF:000178">
    <property type="entry name" value="Calmodulin-2 A"/>
    <property type="match status" value="1"/>
</dbReference>
<evidence type="ECO:0000256" key="1">
    <source>
        <dbReference type="ARBA" id="ARBA00022737"/>
    </source>
</evidence>
<name>A0A6V4TEC1_9EUKA</name>
<dbReference type="InterPro" id="IPR011992">
    <property type="entry name" value="EF-hand-dom_pair"/>
</dbReference>
<dbReference type="AlphaFoldDB" id="A0A6V4TEC1"/>